<reference evidence="8" key="2">
    <citation type="submission" date="2021-04" db="EMBL/GenBank/DDBJ databases">
        <authorList>
            <person name="Gilroy R."/>
        </authorList>
    </citation>
    <scope>NUCLEOTIDE SEQUENCE</scope>
    <source>
        <strain evidence="8">14975</strain>
    </source>
</reference>
<feature type="region of interest" description="NMP" evidence="5">
    <location>
        <begin position="34"/>
        <end position="63"/>
    </location>
</feature>
<feature type="binding site" evidence="5">
    <location>
        <position position="136"/>
    </location>
    <ligand>
        <name>Zn(2+)</name>
        <dbReference type="ChEBI" id="CHEBI:29105"/>
        <note>structural</note>
    </ligand>
</feature>
<evidence type="ECO:0000256" key="1">
    <source>
        <dbReference type="ARBA" id="ARBA00022679"/>
    </source>
</evidence>
<feature type="binding site" evidence="5">
    <location>
        <position position="133"/>
    </location>
    <ligand>
        <name>Zn(2+)</name>
        <dbReference type="ChEBI" id="CHEBI:29105"/>
        <note>structural</note>
    </ligand>
</feature>
<sequence>MKTLKRFVLVGAPASGKGTQSSFLSGTYDLKPLSTGALLRAEIAAGSQLGLEAKKYMDAAMFVPDEVVNGIVAKWLGENKDCGCLLDGYPRTVSQAETLDANLTAMGMEVDIVVYLNVSLELIQARMLKRKACPACGETTRNGEETCPKCGHAMIVRSDDNPEAFAKRWKDYETLTVPVIEHYRSQGKVVQIDVTEEGEPEDVSARIAAAIRSYAEK</sequence>
<dbReference type="Pfam" id="PF00406">
    <property type="entry name" value="ADK"/>
    <property type="match status" value="1"/>
</dbReference>
<name>A0A9D1V9W0_9BACT</name>
<dbReference type="PROSITE" id="PS00113">
    <property type="entry name" value="ADENYLATE_KINASE"/>
    <property type="match status" value="1"/>
</dbReference>
<feature type="binding site" evidence="5">
    <location>
        <position position="196"/>
    </location>
    <ligand>
        <name>ATP</name>
        <dbReference type="ChEBI" id="CHEBI:30616"/>
    </ligand>
</feature>
<comment type="domain">
    <text evidence="5">Consists of three domains, a large central CORE domain and two small peripheral domains, NMPbind and LID, which undergo movements during catalysis. The LID domain closes over the site of phosphoryl transfer upon ATP binding. Assembling and dissambling the active center during each catalytic cycle provides an effective means to prevent ATP hydrolysis. Some bacteria have evolved a zinc-coordinating structure that stabilizes the LID domain.</text>
</comment>
<keyword evidence="5" id="KW-0963">Cytoplasm</keyword>
<evidence type="ECO:0000256" key="6">
    <source>
        <dbReference type="RuleBase" id="RU003330"/>
    </source>
</evidence>
<dbReference type="CDD" id="cd01428">
    <property type="entry name" value="ADK"/>
    <property type="match status" value="1"/>
</dbReference>
<keyword evidence="5" id="KW-0479">Metal-binding</keyword>
<dbReference type="InterPro" id="IPR000850">
    <property type="entry name" value="Adenylat/UMP-CMP_kin"/>
</dbReference>
<evidence type="ECO:0000256" key="4">
    <source>
        <dbReference type="ARBA" id="ARBA00022777"/>
    </source>
</evidence>
<comment type="subcellular location">
    <subcellularLocation>
        <location evidence="5 7">Cytoplasm</location>
    </subcellularLocation>
</comment>
<dbReference type="PANTHER" id="PTHR23359">
    <property type="entry name" value="NUCLEOTIDE KINASE"/>
    <property type="match status" value="1"/>
</dbReference>
<keyword evidence="5" id="KW-0862">Zinc</keyword>
<dbReference type="GO" id="GO:0005737">
    <property type="term" value="C:cytoplasm"/>
    <property type="evidence" value="ECO:0007669"/>
    <property type="project" value="UniProtKB-SubCell"/>
</dbReference>
<keyword evidence="5 7" id="KW-0067">ATP-binding</keyword>
<dbReference type="InterPro" id="IPR033690">
    <property type="entry name" value="Adenylat_kinase_CS"/>
</dbReference>
<evidence type="ECO:0000256" key="5">
    <source>
        <dbReference type="HAMAP-Rule" id="MF_00235"/>
    </source>
</evidence>
<protein>
    <recommendedName>
        <fullName evidence="5 7">Adenylate kinase</fullName>
        <shortName evidence="5">AK</shortName>
        <ecNumber evidence="5 7">2.7.4.3</ecNumber>
    </recommendedName>
    <alternativeName>
        <fullName evidence="5">ATP-AMP transphosphorylase</fullName>
    </alternativeName>
    <alternativeName>
        <fullName evidence="5">ATP:AMP phosphotransferase</fullName>
    </alternativeName>
    <alternativeName>
        <fullName evidence="5">Adenylate monophosphate kinase</fullName>
    </alternativeName>
</protein>
<keyword evidence="2 5" id="KW-0545">Nucleotide biosynthesis</keyword>
<evidence type="ECO:0000256" key="7">
    <source>
        <dbReference type="RuleBase" id="RU003331"/>
    </source>
</evidence>
<feature type="binding site" evidence="5">
    <location>
        <begin position="14"/>
        <end position="19"/>
    </location>
    <ligand>
        <name>ATP</name>
        <dbReference type="ChEBI" id="CHEBI:30616"/>
    </ligand>
</feature>
<keyword evidence="4 5" id="KW-0418">Kinase</keyword>
<dbReference type="HAMAP" id="MF_00235">
    <property type="entry name" value="Adenylate_kinase_Adk"/>
    <property type="match status" value="1"/>
</dbReference>
<comment type="function">
    <text evidence="5">Catalyzes the reversible transfer of the terminal phosphate group between ATP and AMP. Plays an important role in cellular energy homeostasis and in adenine nucleotide metabolism.</text>
</comment>
<comment type="subunit">
    <text evidence="5 7">Monomer.</text>
</comment>
<feature type="binding site" evidence="5">
    <location>
        <begin position="61"/>
        <end position="63"/>
    </location>
    <ligand>
        <name>AMP</name>
        <dbReference type="ChEBI" id="CHEBI:456215"/>
    </ligand>
</feature>
<keyword evidence="3 5" id="KW-0547">Nucleotide-binding</keyword>
<dbReference type="Gene3D" id="3.40.50.300">
    <property type="entry name" value="P-loop containing nucleotide triphosphate hydrolases"/>
    <property type="match status" value="1"/>
</dbReference>
<feature type="binding site" evidence="5">
    <location>
        <position position="147"/>
    </location>
    <ligand>
        <name>Zn(2+)</name>
        <dbReference type="ChEBI" id="CHEBI:29105"/>
        <note>structural</note>
    </ligand>
</feature>
<comment type="caution">
    <text evidence="8">The sequence shown here is derived from an EMBL/GenBank/DDBJ whole genome shotgun (WGS) entry which is preliminary data.</text>
</comment>
<dbReference type="EMBL" id="DXFQ01000013">
    <property type="protein sequence ID" value="HIX19155.1"/>
    <property type="molecule type" value="Genomic_DNA"/>
</dbReference>
<proteinExistence type="inferred from homology"/>
<feature type="binding site" evidence="5">
    <location>
        <position position="40"/>
    </location>
    <ligand>
        <name>AMP</name>
        <dbReference type="ChEBI" id="CHEBI:456215"/>
    </ligand>
</feature>
<keyword evidence="1 5" id="KW-0808">Transferase</keyword>
<dbReference type="GO" id="GO:0004017">
    <property type="term" value="F:AMP kinase activity"/>
    <property type="evidence" value="ECO:0007669"/>
    <property type="project" value="UniProtKB-UniRule"/>
</dbReference>
<feature type="binding site" evidence="5">
    <location>
        <position position="168"/>
    </location>
    <ligand>
        <name>AMP</name>
        <dbReference type="ChEBI" id="CHEBI:456215"/>
    </ligand>
</feature>
<evidence type="ECO:0000313" key="9">
    <source>
        <dbReference type="Proteomes" id="UP000823964"/>
    </source>
</evidence>
<dbReference type="EC" id="2.7.4.3" evidence="5 7"/>
<feature type="binding site" evidence="5">
    <location>
        <position position="150"/>
    </location>
    <ligand>
        <name>Zn(2+)</name>
        <dbReference type="ChEBI" id="CHEBI:29105"/>
        <note>structural</note>
    </ligand>
</feature>
<feature type="binding site" evidence="5">
    <location>
        <position position="35"/>
    </location>
    <ligand>
        <name>AMP</name>
        <dbReference type="ChEBI" id="CHEBI:456215"/>
    </ligand>
</feature>
<dbReference type="NCBIfam" id="TIGR01351">
    <property type="entry name" value="adk"/>
    <property type="match status" value="1"/>
</dbReference>
<dbReference type="GO" id="GO:0005524">
    <property type="term" value="F:ATP binding"/>
    <property type="evidence" value="ECO:0007669"/>
    <property type="project" value="UniProtKB-UniRule"/>
</dbReference>
<feature type="binding site" evidence="5">
    <location>
        <position position="157"/>
    </location>
    <ligand>
        <name>AMP</name>
        <dbReference type="ChEBI" id="CHEBI:456215"/>
    </ligand>
</feature>
<comment type="pathway">
    <text evidence="5">Purine metabolism; AMP biosynthesis via salvage pathway; AMP from ADP: step 1/1.</text>
</comment>
<dbReference type="AlphaFoldDB" id="A0A9D1V9W0"/>
<feature type="binding site" evidence="5">
    <location>
        <position position="130"/>
    </location>
    <ligand>
        <name>ATP</name>
        <dbReference type="ChEBI" id="CHEBI:30616"/>
    </ligand>
</feature>
<dbReference type="InterPro" id="IPR006259">
    <property type="entry name" value="Adenyl_kin_sub"/>
</dbReference>
<dbReference type="GO" id="GO:0044209">
    <property type="term" value="P:AMP salvage"/>
    <property type="evidence" value="ECO:0007669"/>
    <property type="project" value="UniProtKB-UniRule"/>
</dbReference>
<reference evidence="8" key="1">
    <citation type="journal article" date="2021" name="PeerJ">
        <title>Extensive microbial diversity within the chicken gut microbiome revealed by metagenomics and culture.</title>
        <authorList>
            <person name="Gilroy R."/>
            <person name="Ravi A."/>
            <person name="Getino M."/>
            <person name="Pursley I."/>
            <person name="Horton D.L."/>
            <person name="Alikhan N.F."/>
            <person name="Baker D."/>
            <person name="Gharbi K."/>
            <person name="Hall N."/>
            <person name="Watson M."/>
            <person name="Adriaenssens E.M."/>
            <person name="Foster-Nyarko E."/>
            <person name="Jarju S."/>
            <person name="Secka A."/>
            <person name="Antonio M."/>
            <person name="Oren A."/>
            <person name="Chaudhuri R.R."/>
            <person name="La Ragione R."/>
            <person name="Hildebrand F."/>
            <person name="Pallen M.J."/>
        </authorList>
    </citation>
    <scope>NUCLEOTIDE SEQUENCE</scope>
    <source>
        <strain evidence="8">14975</strain>
    </source>
</reference>
<evidence type="ECO:0000256" key="2">
    <source>
        <dbReference type="ARBA" id="ARBA00022727"/>
    </source>
</evidence>
<dbReference type="SUPFAM" id="SSF52540">
    <property type="entry name" value="P-loop containing nucleoside triphosphate hydrolases"/>
    <property type="match status" value="1"/>
</dbReference>
<dbReference type="PRINTS" id="PR00094">
    <property type="entry name" value="ADENYLTKNASE"/>
</dbReference>
<comment type="catalytic activity">
    <reaction evidence="5 7">
        <text>AMP + ATP = 2 ADP</text>
        <dbReference type="Rhea" id="RHEA:12973"/>
        <dbReference type="ChEBI" id="CHEBI:30616"/>
        <dbReference type="ChEBI" id="CHEBI:456215"/>
        <dbReference type="ChEBI" id="CHEBI:456216"/>
        <dbReference type="EC" id="2.7.4.3"/>
    </reaction>
</comment>
<dbReference type="GO" id="GO:0008270">
    <property type="term" value="F:zinc ion binding"/>
    <property type="evidence" value="ECO:0007669"/>
    <property type="project" value="UniProtKB-UniRule"/>
</dbReference>
<comment type="caution">
    <text evidence="5">Lacks conserved residue(s) required for the propagation of feature annotation.</text>
</comment>
<organism evidence="8 9">
    <name type="scientific">Candidatus Akkermansia intestinigallinarum</name>
    <dbReference type="NCBI Taxonomy" id="2838431"/>
    <lineage>
        <taxon>Bacteria</taxon>
        <taxon>Pseudomonadati</taxon>
        <taxon>Verrucomicrobiota</taxon>
        <taxon>Verrucomicrobiia</taxon>
        <taxon>Verrucomicrobiales</taxon>
        <taxon>Akkermansiaceae</taxon>
        <taxon>Akkermansia</taxon>
    </lineage>
</organism>
<dbReference type="Proteomes" id="UP000823964">
    <property type="component" value="Unassembled WGS sequence"/>
</dbReference>
<evidence type="ECO:0000313" key="8">
    <source>
        <dbReference type="EMBL" id="HIX19155.1"/>
    </source>
</evidence>
<gene>
    <name evidence="5" type="primary">adk</name>
    <name evidence="8" type="ORF">H9862_00960</name>
</gene>
<comment type="similarity">
    <text evidence="5 6">Belongs to the adenylate kinase family.</text>
</comment>
<evidence type="ECO:0000256" key="3">
    <source>
        <dbReference type="ARBA" id="ARBA00022741"/>
    </source>
</evidence>
<feature type="binding site" evidence="5">
    <location>
        <begin position="88"/>
        <end position="91"/>
    </location>
    <ligand>
        <name>AMP</name>
        <dbReference type="ChEBI" id="CHEBI:456215"/>
    </ligand>
</feature>
<dbReference type="InterPro" id="IPR027417">
    <property type="entry name" value="P-loop_NTPase"/>
</dbReference>
<accession>A0A9D1V9W0</accession>
<feature type="binding site" evidence="5">
    <location>
        <position position="95"/>
    </location>
    <ligand>
        <name>AMP</name>
        <dbReference type="ChEBI" id="CHEBI:456215"/>
    </ligand>
</feature>